<name>X0X1Q2_9ZZZZ</name>
<accession>X0X1Q2</accession>
<reference evidence="1" key="1">
    <citation type="journal article" date="2014" name="Front. Microbiol.">
        <title>High frequency of phylogenetically diverse reductive dehalogenase-homologous genes in deep subseafloor sedimentary metagenomes.</title>
        <authorList>
            <person name="Kawai M."/>
            <person name="Futagami T."/>
            <person name="Toyoda A."/>
            <person name="Takaki Y."/>
            <person name="Nishi S."/>
            <person name="Hori S."/>
            <person name="Arai W."/>
            <person name="Tsubouchi T."/>
            <person name="Morono Y."/>
            <person name="Uchiyama I."/>
            <person name="Ito T."/>
            <person name="Fujiyama A."/>
            <person name="Inagaki F."/>
            <person name="Takami H."/>
        </authorList>
    </citation>
    <scope>NUCLEOTIDE SEQUENCE</scope>
    <source>
        <strain evidence="1">Expedition CK06-06</strain>
    </source>
</reference>
<proteinExistence type="predicted"/>
<protein>
    <recommendedName>
        <fullName evidence="2">Tetratricopeptide repeat protein</fullName>
    </recommendedName>
</protein>
<comment type="caution">
    <text evidence="1">The sequence shown here is derived from an EMBL/GenBank/DDBJ whole genome shotgun (WGS) entry which is preliminary data.</text>
</comment>
<organism evidence="1">
    <name type="scientific">marine sediment metagenome</name>
    <dbReference type="NCBI Taxonomy" id="412755"/>
    <lineage>
        <taxon>unclassified sequences</taxon>
        <taxon>metagenomes</taxon>
        <taxon>ecological metagenomes</taxon>
    </lineage>
</organism>
<dbReference type="InterPro" id="IPR011990">
    <property type="entry name" value="TPR-like_helical_dom_sf"/>
</dbReference>
<dbReference type="SMART" id="SM00028">
    <property type="entry name" value="TPR"/>
    <property type="match status" value="3"/>
</dbReference>
<evidence type="ECO:0000313" key="1">
    <source>
        <dbReference type="EMBL" id="GAG30558.1"/>
    </source>
</evidence>
<dbReference type="SUPFAM" id="SSF48452">
    <property type="entry name" value="TPR-like"/>
    <property type="match status" value="1"/>
</dbReference>
<gene>
    <name evidence="1" type="ORF">S01H1_70066</name>
</gene>
<feature type="non-terminal residue" evidence="1">
    <location>
        <position position="246"/>
    </location>
</feature>
<dbReference type="Gene3D" id="1.25.40.10">
    <property type="entry name" value="Tetratricopeptide repeat domain"/>
    <property type="match status" value="1"/>
</dbReference>
<dbReference type="AlphaFoldDB" id="X0X1Q2"/>
<dbReference type="InterPro" id="IPR019734">
    <property type="entry name" value="TPR_rpt"/>
</dbReference>
<evidence type="ECO:0008006" key="2">
    <source>
        <dbReference type="Google" id="ProtNLM"/>
    </source>
</evidence>
<sequence>LAKYKSFWLVNRAKAYRLLNNLSDAEKDIDLALQYEPDNPEYIFEKAIISFENNNLDYFTNNRKKIEKIIDTIPQSVLLLAEAISLSDIEESINILLKYLDGKDLNLKINKEALRLLINLLLKNEDYKEAKTYVDKLILTNNLDGIDKTILSKFYRLSGNDSKASEYIKDAINSLKNKTVTFREKLEISNELFYRKNYSEAVKIFKNILDVSLDNELTHKIIYCYYKIGDYGSALEICEALTSNYG</sequence>
<feature type="non-terminal residue" evidence="1">
    <location>
        <position position="1"/>
    </location>
</feature>
<dbReference type="EMBL" id="BARS01046562">
    <property type="protein sequence ID" value="GAG30558.1"/>
    <property type="molecule type" value="Genomic_DNA"/>
</dbReference>